<protein>
    <submittedName>
        <fullName evidence="1">Uncharacterized protein</fullName>
    </submittedName>
</protein>
<proteinExistence type="predicted"/>
<accession>A0A173SBS9</accession>
<gene>
    <name evidence="1" type="ORF">ERS852571_01095</name>
</gene>
<evidence type="ECO:0000313" key="2">
    <source>
        <dbReference type="Proteomes" id="UP000095553"/>
    </source>
</evidence>
<dbReference type="EMBL" id="CYXY01000005">
    <property type="protein sequence ID" value="CUM87436.1"/>
    <property type="molecule type" value="Genomic_DNA"/>
</dbReference>
<reference evidence="1 2" key="1">
    <citation type="submission" date="2015-09" db="EMBL/GenBank/DDBJ databases">
        <authorList>
            <consortium name="Pathogen Informatics"/>
        </authorList>
    </citation>
    <scope>NUCLEOTIDE SEQUENCE [LARGE SCALE GENOMIC DNA]</scope>
    <source>
        <strain evidence="1 2">2789STDY5834959</strain>
    </source>
</reference>
<dbReference type="RefSeq" id="WP_055072579.1">
    <property type="nucleotide sequence ID" value="NZ_CYXY01000005.1"/>
</dbReference>
<evidence type="ECO:0000313" key="1">
    <source>
        <dbReference type="EMBL" id="CUM87436.1"/>
    </source>
</evidence>
<name>A0A173SBS9_ANAHA</name>
<dbReference type="Proteomes" id="UP000095553">
    <property type="component" value="Unassembled WGS sequence"/>
</dbReference>
<dbReference type="AlphaFoldDB" id="A0A173SBS9"/>
<sequence>MDFKSQLLDDMKIFHNAKEMAEKIEITYQGSRKVVAAILESAEEITRQKNDPAQGINEIDSILYVSLEEMGEIPEKGSDIEIGTKETGWVRYEIVKSHYEDGEIILNLMRYEE</sequence>
<organism evidence="1 2">
    <name type="scientific">Anaerostipes hadrus</name>
    <dbReference type="NCBI Taxonomy" id="649756"/>
    <lineage>
        <taxon>Bacteria</taxon>
        <taxon>Bacillati</taxon>
        <taxon>Bacillota</taxon>
        <taxon>Clostridia</taxon>
        <taxon>Lachnospirales</taxon>
        <taxon>Lachnospiraceae</taxon>
        <taxon>Anaerostipes</taxon>
    </lineage>
</organism>